<accession>A0ACD0NSZ3</accession>
<keyword evidence="2" id="KW-1185">Reference proteome</keyword>
<dbReference type="Proteomes" id="UP000245626">
    <property type="component" value="Unassembled WGS sequence"/>
</dbReference>
<evidence type="ECO:0000313" key="2">
    <source>
        <dbReference type="Proteomes" id="UP000245626"/>
    </source>
</evidence>
<reference evidence="1 2" key="1">
    <citation type="journal article" date="2018" name="Mol. Biol. Evol.">
        <title>Broad Genomic Sampling Reveals a Smut Pathogenic Ancestry of the Fungal Clade Ustilaginomycotina.</title>
        <authorList>
            <person name="Kijpornyongpan T."/>
            <person name="Mondo S.J."/>
            <person name="Barry K."/>
            <person name="Sandor L."/>
            <person name="Lee J."/>
            <person name="Lipzen A."/>
            <person name="Pangilinan J."/>
            <person name="LaButti K."/>
            <person name="Hainaut M."/>
            <person name="Henrissat B."/>
            <person name="Grigoriev I.V."/>
            <person name="Spatafora J.W."/>
            <person name="Aime M.C."/>
        </authorList>
    </citation>
    <scope>NUCLEOTIDE SEQUENCE [LARGE SCALE GENOMIC DNA]</scope>
    <source>
        <strain evidence="1 2">SA 807</strain>
    </source>
</reference>
<sequence>AKDNRQTDRNDVLFTDESREAYLSKNMTSTFRSGCQSLMVWACIAYNFKTALFQIHLAPSRVERSTRIKAEGLNAQRYADLIVKGPL</sequence>
<dbReference type="EMBL" id="KZ820122">
    <property type="protein sequence ID" value="PWN48926.1"/>
    <property type="molecule type" value="Genomic_DNA"/>
</dbReference>
<proteinExistence type="predicted"/>
<feature type="non-terminal residue" evidence="1">
    <location>
        <position position="1"/>
    </location>
</feature>
<evidence type="ECO:0000313" key="1">
    <source>
        <dbReference type="EMBL" id="PWN48926.1"/>
    </source>
</evidence>
<protein>
    <submittedName>
        <fullName evidence="1">Uncharacterized protein</fullName>
    </submittedName>
</protein>
<feature type="non-terminal residue" evidence="1">
    <location>
        <position position="87"/>
    </location>
</feature>
<gene>
    <name evidence="1" type="ORF">IE53DRAFT_307809</name>
</gene>
<name>A0ACD0NSZ3_9BASI</name>
<organism evidence="1 2">
    <name type="scientific">Violaceomyces palustris</name>
    <dbReference type="NCBI Taxonomy" id="1673888"/>
    <lineage>
        <taxon>Eukaryota</taxon>
        <taxon>Fungi</taxon>
        <taxon>Dikarya</taxon>
        <taxon>Basidiomycota</taxon>
        <taxon>Ustilaginomycotina</taxon>
        <taxon>Ustilaginomycetes</taxon>
        <taxon>Violaceomycetales</taxon>
        <taxon>Violaceomycetaceae</taxon>
        <taxon>Violaceomyces</taxon>
    </lineage>
</organism>